<dbReference type="Proteomes" id="UP001054252">
    <property type="component" value="Unassembled WGS sequence"/>
</dbReference>
<comment type="caution">
    <text evidence="1">The sequence shown here is derived from an EMBL/GenBank/DDBJ whole genome shotgun (WGS) entry which is preliminary data.</text>
</comment>
<accession>A0AAV5JQM3</accession>
<dbReference type="EMBL" id="BPVZ01000039">
    <property type="protein sequence ID" value="GKV13582.1"/>
    <property type="molecule type" value="Genomic_DNA"/>
</dbReference>
<evidence type="ECO:0000313" key="1">
    <source>
        <dbReference type="EMBL" id="GKV13582.1"/>
    </source>
</evidence>
<name>A0AAV5JQM3_9ROSI</name>
<keyword evidence="2" id="KW-1185">Reference proteome</keyword>
<proteinExistence type="predicted"/>
<gene>
    <name evidence="1" type="ORF">SLEP1_g24577</name>
</gene>
<organism evidence="1 2">
    <name type="scientific">Rubroshorea leprosula</name>
    <dbReference type="NCBI Taxonomy" id="152421"/>
    <lineage>
        <taxon>Eukaryota</taxon>
        <taxon>Viridiplantae</taxon>
        <taxon>Streptophyta</taxon>
        <taxon>Embryophyta</taxon>
        <taxon>Tracheophyta</taxon>
        <taxon>Spermatophyta</taxon>
        <taxon>Magnoliopsida</taxon>
        <taxon>eudicotyledons</taxon>
        <taxon>Gunneridae</taxon>
        <taxon>Pentapetalae</taxon>
        <taxon>rosids</taxon>
        <taxon>malvids</taxon>
        <taxon>Malvales</taxon>
        <taxon>Dipterocarpaceae</taxon>
        <taxon>Rubroshorea</taxon>
    </lineage>
</organism>
<protein>
    <submittedName>
        <fullName evidence="1">Uncharacterized protein</fullName>
    </submittedName>
</protein>
<evidence type="ECO:0000313" key="2">
    <source>
        <dbReference type="Proteomes" id="UP001054252"/>
    </source>
</evidence>
<reference evidence="1 2" key="1">
    <citation type="journal article" date="2021" name="Commun. Biol.">
        <title>The genome of Shorea leprosula (Dipterocarpaceae) highlights the ecological relevance of drought in aseasonal tropical rainforests.</title>
        <authorList>
            <person name="Ng K.K.S."/>
            <person name="Kobayashi M.J."/>
            <person name="Fawcett J.A."/>
            <person name="Hatakeyama M."/>
            <person name="Paape T."/>
            <person name="Ng C.H."/>
            <person name="Ang C.C."/>
            <person name="Tnah L.H."/>
            <person name="Lee C.T."/>
            <person name="Nishiyama T."/>
            <person name="Sese J."/>
            <person name="O'Brien M.J."/>
            <person name="Copetti D."/>
            <person name="Mohd Noor M.I."/>
            <person name="Ong R.C."/>
            <person name="Putra M."/>
            <person name="Sireger I.Z."/>
            <person name="Indrioko S."/>
            <person name="Kosugi Y."/>
            <person name="Izuno A."/>
            <person name="Isagi Y."/>
            <person name="Lee S.L."/>
            <person name="Shimizu K.K."/>
        </authorList>
    </citation>
    <scope>NUCLEOTIDE SEQUENCE [LARGE SCALE GENOMIC DNA]</scope>
    <source>
        <strain evidence="1">214</strain>
    </source>
</reference>
<sequence>MVRPGSSPNSFSLPCLLTVRNASDRFFCTSAAAHPFSFCNSIFSSGSYSHCRHLPSSSSRSSSSRKWRISGAFSGEVSDAGNRVATTGKELAISRSPAADCEDKDIELCFGVNL</sequence>
<dbReference type="AlphaFoldDB" id="A0AAV5JQM3"/>